<organism evidence="1">
    <name type="scientific">bioreactor metagenome</name>
    <dbReference type="NCBI Taxonomy" id="1076179"/>
    <lineage>
        <taxon>unclassified sequences</taxon>
        <taxon>metagenomes</taxon>
        <taxon>ecological metagenomes</taxon>
    </lineage>
</organism>
<proteinExistence type="predicted"/>
<dbReference type="EMBL" id="VSSQ01022437">
    <property type="protein sequence ID" value="MPM68749.1"/>
    <property type="molecule type" value="Genomic_DNA"/>
</dbReference>
<comment type="caution">
    <text evidence="1">The sequence shown here is derived from an EMBL/GenBank/DDBJ whole genome shotgun (WGS) entry which is preliminary data.</text>
</comment>
<sequence length="179" mass="19849">MKKVLSLVLAAGMMVSLVACGNSTATSGNNAEPAKTESKEKTEAKVEVTYDNFASLLNGTANKDYYYNEINTIKLMKKDDEKAYIAKAKAVVDKAMADNKIDAAKAKVYPYYKNVNGTKEEKDYIVVYGDDKAPTTVYEINLTIPDNYEPALKDVKENKEMVSQKQFAELFKAELEAAK</sequence>
<protein>
    <submittedName>
        <fullName evidence="1">Uncharacterized protein</fullName>
    </submittedName>
</protein>
<dbReference type="AlphaFoldDB" id="A0A645BTK5"/>
<dbReference type="PROSITE" id="PS51257">
    <property type="entry name" value="PROKAR_LIPOPROTEIN"/>
    <property type="match status" value="1"/>
</dbReference>
<reference evidence="1" key="1">
    <citation type="submission" date="2019-08" db="EMBL/GenBank/DDBJ databases">
        <authorList>
            <person name="Kucharzyk K."/>
            <person name="Murdoch R.W."/>
            <person name="Higgins S."/>
            <person name="Loffler F."/>
        </authorList>
    </citation>
    <scope>NUCLEOTIDE SEQUENCE</scope>
</reference>
<accession>A0A645BTK5</accession>
<gene>
    <name evidence="1" type="ORF">SDC9_115683</name>
</gene>
<evidence type="ECO:0000313" key="1">
    <source>
        <dbReference type="EMBL" id="MPM68749.1"/>
    </source>
</evidence>
<name>A0A645BTK5_9ZZZZ</name>